<evidence type="ECO:0000256" key="2">
    <source>
        <dbReference type="ARBA" id="ARBA00022980"/>
    </source>
</evidence>
<dbReference type="InterPro" id="IPR030878">
    <property type="entry name" value="Ribosomal_uL15"/>
</dbReference>
<feature type="domain" description="Large ribosomal subunit protein uL15/eL18" evidence="7">
    <location>
        <begin position="80"/>
        <end position="145"/>
    </location>
</feature>
<reference evidence="9" key="1">
    <citation type="submission" date="2017-09" db="EMBL/GenBank/DDBJ databases">
        <title>Depth-based differentiation of microbial function through sediment-hosted aquifers and enrichment of novel symbionts in the deep terrestrial subsurface.</title>
        <authorList>
            <person name="Probst A.J."/>
            <person name="Ladd B."/>
            <person name="Jarett J.K."/>
            <person name="Geller-Mcgrath D.E."/>
            <person name="Sieber C.M.K."/>
            <person name="Emerson J.B."/>
            <person name="Anantharaman K."/>
            <person name="Thomas B.C."/>
            <person name="Malmstrom R."/>
            <person name="Stieglmeier M."/>
            <person name="Klingl A."/>
            <person name="Woyke T."/>
            <person name="Ryan C.M."/>
            <person name="Banfield J.F."/>
        </authorList>
    </citation>
    <scope>NUCLEOTIDE SEQUENCE [LARGE SCALE GENOMIC DNA]</scope>
</reference>
<dbReference type="Proteomes" id="UP000228528">
    <property type="component" value="Unassembled WGS sequence"/>
</dbReference>
<comment type="similarity">
    <text evidence="1 4 5">Belongs to the universal ribosomal protein uL15 family.</text>
</comment>
<keyword evidence="4" id="KW-0699">rRNA-binding</keyword>
<dbReference type="PROSITE" id="PS00475">
    <property type="entry name" value="RIBOSOMAL_L15"/>
    <property type="match status" value="1"/>
</dbReference>
<dbReference type="InterPro" id="IPR001196">
    <property type="entry name" value="Ribosomal_uL15_CS"/>
</dbReference>
<dbReference type="InterPro" id="IPR021131">
    <property type="entry name" value="Ribosomal_uL15/eL18"/>
</dbReference>
<evidence type="ECO:0000256" key="1">
    <source>
        <dbReference type="ARBA" id="ARBA00007320"/>
    </source>
</evidence>
<dbReference type="GO" id="GO:0015934">
    <property type="term" value="C:large ribosomal subunit"/>
    <property type="evidence" value="ECO:0007669"/>
    <property type="project" value="InterPro"/>
</dbReference>
<gene>
    <name evidence="4 8" type="primary">rplO</name>
    <name evidence="8" type="ORF">COU30_03375</name>
</gene>
<keyword evidence="2 4" id="KW-0689">Ribosomal protein</keyword>
<dbReference type="PANTHER" id="PTHR12934:SF11">
    <property type="entry name" value="LARGE RIBOSOMAL SUBUNIT PROTEIN UL15M"/>
    <property type="match status" value="1"/>
</dbReference>
<dbReference type="GO" id="GO:0019843">
    <property type="term" value="F:rRNA binding"/>
    <property type="evidence" value="ECO:0007669"/>
    <property type="project" value="UniProtKB-UniRule"/>
</dbReference>
<dbReference type="SUPFAM" id="SSF52080">
    <property type="entry name" value="Ribosomal proteins L15p and L18e"/>
    <property type="match status" value="1"/>
</dbReference>
<keyword evidence="3 4" id="KW-0687">Ribonucleoprotein</keyword>
<dbReference type="PANTHER" id="PTHR12934">
    <property type="entry name" value="50S RIBOSOMAL PROTEIN L15"/>
    <property type="match status" value="1"/>
</dbReference>
<dbReference type="GO" id="GO:0006412">
    <property type="term" value="P:translation"/>
    <property type="evidence" value="ECO:0007669"/>
    <property type="project" value="UniProtKB-UniRule"/>
</dbReference>
<dbReference type="NCBIfam" id="TIGR01071">
    <property type="entry name" value="rplO_bact"/>
    <property type="match status" value="1"/>
</dbReference>
<evidence type="ECO:0000313" key="9">
    <source>
        <dbReference type="Proteomes" id="UP000228528"/>
    </source>
</evidence>
<sequence length="148" mass="15829">MNSITAHTIETSKGSTRKAKRVGRGNGSGKGTYSARGLKGQRSRSGGKSGNKRRGLKAALQKMPKLRGFKSPHDKKETITLRTLNIICKDGDKVTPFTLKDIGVVGKPDRGVKIVATGELEKKLIITGCHATKQALEKIEKAGGSLSF</sequence>
<dbReference type="InterPro" id="IPR036227">
    <property type="entry name" value="Ribosomal_uL15/eL18_sf"/>
</dbReference>
<evidence type="ECO:0000313" key="8">
    <source>
        <dbReference type="EMBL" id="PIR77268.1"/>
    </source>
</evidence>
<protein>
    <recommendedName>
        <fullName evidence="4">Large ribosomal subunit protein uL15</fullName>
    </recommendedName>
</protein>
<keyword evidence="4" id="KW-0694">RNA-binding</keyword>
<comment type="function">
    <text evidence="4">Binds to the 23S rRNA.</text>
</comment>
<dbReference type="EMBL" id="PFBW01000146">
    <property type="protein sequence ID" value="PIR77268.1"/>
    <property type="molecule type" value="Genomic_DNA"/>
</dbReference>
<organism evidence="8 9">
    <name type="scientific">Candidatus Magasanikbacteria bacterium CG10_big_fil_rev_8_21_14_0_10_38_6</name>
    <dbReference type="NCBI Taxonomy" id="1974647"/>
    <lineage>
        <taxon>Bacteria</taxon>
        <taxon>Candidatus Magasanikiibacteriota</taxon>
    </lineage>
</organism>
<comment type="caution">
    <text evidence="8">The sequence shown here is derived from an EMBL/GenBank/DDBJ whole genome shotgun (WGS) entry which is preliminary data.</text>
</comment>
<evidence type="ECO:0000256" key="6">
    <source>
        <dbReference type="SAM" id="MobiDB-lite"/>
    </source>
</evidence>
<accession>A0A2M6P0R5</accession>
<dbReference type="AlphaFoldDB" id="A0A2M6P0R5"/>
<dbReference type="GO" id="GO:0003735">
    <property type="term" value="F:structural constituent of ribosome"/>
    <property type="evidence" value="ECO:0007669"/>
    <property type="project" value="InterPro"/>
</dbReference>
<feature type="compositionally biased region" description="Polar residues" evidence="6">
    <location>
        <begin position="1"/>
        <end position="14"/>
    </location>
</feature>
<proteinExistence type="inferred from homology"/>
<name>A0A2M6P0R5_9BACT</name>
<evidence type="ECO:0000259" key="7">
    <source>
        <dbReference type="Pfam" id="PF00828"/>
    </source>
</evidence>
<feature type="compositionally biased region" description="Low complexity" evidence="6">
    <location>
        <begin position="36"/>
        <end position="46"/>
    </location>
</feature>
<evidence type="ECO:0000256" key="4">
    <source>
        <dbReference type="HAMAP-Rule" id="MF_01341"/>
    </source>
</evidence>
<feature type="region of interest" description="Disordered" evidence="6">
    <location>
        <begin position="1"/>
        <end position="56"/>
    </location>
</feature>
<dbReference type="Gene3D" id="3.100.10.10">
    <property type="match status" value="1"/>
</dbReference>
<evidence type="ECO:0000256" key="3">
    <source>
        <dbReference type="ARBA" id="ARBA00023274"/>
    </source>
</evidence>
<dbReference type="InterPro" id="IPR005749">
    <property type="entry name" value="Ribosomal_uL15_bac-type"/>
</dbReference>
<evidence type="ECO:0000256" key="5">
    <source>
        <dbReference type="RuleBase" id="RU003888"/>
    </source>
</evidence>
<dbReference type="Pfam" id="PF00828">
    <property type="entry name" value="Ribosomal_L27A"/>
    <property type="match status" value="1"/>
</dbReference>
<comment type="subunit">
    <text evidence="4">Part of the 50S ribosomal subunit.</text>
</comment>
<dbReference type="HAMAP" id="MF_01341">
    <property type="entry name" value="Ribosomal_uL15"/>
    <property type="match status" value="1"/>
</dbReference>